<dbReference type="Pfam" id="PF00583">
    <property type="entry name" value="Acetyltransf_1"/>
    <property type="match status" value="1"/>
</dbReference>
<evidence type="ECO:0000313" key="4">
    <source>
        <dbReference type="EMBL" id="MFD1697594.1"/>
    </source>
</evidence>
<keyword evidence="5" id="KW-1185">Reference proteome</keyword>
<dbReference type="Gene3D" id="3.40.630.30">
    <property type="match status" value="1"/>
</dbReference>
<dbReference type="EC" id="2.3.1.-" evidence="4"/>
<evidence type="ECO:0000256" key="1">
    <source>
        <dbReference type="ARBA" id="ARBA00022679"/>
    </source>
</evidence>
<dbReference type="GO" id="GO:0016746">
    <property type="term" value="F:acyltransferase activity"/>
    <property type="evidence" value="ECO:0007669"/>
    <property type="project" value="UniProtKB-KW"/>
</dbReference>
<gene>
    <name evidence="4" type="ORF">ACFSC7_18905</name>
</gene>
<reference evidence="5" key="1">
    <citation type="journal article" date="2019" name="Int. J. Syst. Evol. Microbiol.">
        <title>The Global Catalogue of Microorganisms (GCM) 10K type strain sequencing project: providing services to taxonomists for standard genome sequencing and annotation.</title>
        <authorList>
            <consortium name="The Broad Institute Genomics Platform"/>
            <consortium name="The Broad Institute Genome Sequencing Center for Infectious Disease"/>
            <person name="Wu L."/>
            <person name="Ma J."/>
        </authorList>
    </citation>
    <scope>NUCLEOTIDE SEQUENCE [LARGE SCALE GENOMIC DNA]</scope>
    <source>
        <strain evidence="5">JCM 3369</strain>
    </source>
</reference>
<evidence type="ECO:0000256" key="2">
    <source>
        <dbReference type="ARBA" id="ARBA00023315"/>
    </source>
</evidence>
<dbReference type="InterPro" id="IPR050832">
    <property type="entry name" value="Bact_Acetyltransf"/>
</dbReference>
<dbReference type="RefSeq" id="WP_149893234.1">
    <property type="nucleotide sequence ID" value="NZ_JBHUFA010000016.1"/>
</dbReference>
<organism evidence="4 5">
    <name type="scientific">Roseibium aestuarii</name>
    <dbReference type="NCBI Taxonomy" id="2600299"/>
    <lineage>
        <taxon>Bacteria</taxon>
        <taxon>Pseudomonadati</taxon>
        <taxon>Pseudomonadota</taxon>
        <taxon>Alphaproteobacteria</taxon>
        <taxon>Hyphomicrobiales</taxon>
        <taxon>Stappiaceae</taxon>
        <taxon>Roseibium</taxon>
    </lineage>
</organism>
<keyword evidence="1 4" id="KW-0808">Transferase</keyword>
<keyword evidence="2 4" id="KW-0012">Acyltransferase</keyword>
<dbReference type="InterPro" id="IPR016181">
    <property type="entry name" value="Acyl_CoA_acyltransferase"/>
</dbReference>
<proteinExistence type="predicted"/>
<dbReference type="SUPFAM" id="SSF55729">
    <property type="entry name" value="Acyl-CoA N-acyltransferases (Nat)"/>
    <property type="match status" value="1"/>
</dbReference>
<dbReference type="Proteomes" id="UP001597327">
    <property type="component" value="Unassembled WGS sequence"/>
</dbReference>
<feature type="domain" description="N-acetyltransferase" evidence="3">
    <location>
        <begin position="1"/>
        <end position="136"/>
    </location>
</feature>
<dbReference type="InterPro" id="IPR000182">
    <property type="entry name" value="GNAT_dom"/>
</dbReference>
<dbReference type="PROSITE" id="PS51186">
    <property type="entry name" value="GNAT"/>
    <property type="match status" value="1"/>
</dbReference>
<comment type="caution">
    <text evidence="4">The sequence shown here is derived from an EMBL/GenBank/DDBJ whole genome shotgun (WGS) entry which is preliminary data.</text>
</comment>
<dbReference type="PANTHER" id="PTHR43877:SF2">
    <property type="entry name" value="AMINOALKYLPHOSPHONATE N-ACETYLTRANSFERASE-RELATED"/>
    <property type="match status" value="1"/>
</dbReference>
<accession>A0ABW4K236</accession>
<evidence type="ECO:0000313" key="5">
    <source>
        <dbReference type="Proteomes" id="UP001597327"/>
    </source>
</evidence>
<name>A0ABW4K236_9HYPH</name>
<protein>
    <submittedName>
        <fullName evidence="4">GNAT family N-acetyltransferase</fullName>
        <ecNumber evidence="4">2.3.1.-</ecNumber>
    </submittedName>
</protein>
<evidence type="ECO:0000259" key="3">
    <source>
        <dbReference type="PROSITE" id="PS51186"/>
    </source>
</evidence>
<dbReference type="EMBL" id="JBHUFA010000016">
    <property type="protein sequence ID" value="MFD1697594.1"/>
    <property type="molecule type" value="Genomic_DNA"/>
</dbReference>
<dbReference type="PANTHER" id="PTHR43877">
    <property type="entry name" value="AMINOALKYLPHOSPHONATE N-ACETYLTRANSFERASE-RELATED-RELATED"/>
    <property type="match status" value="1"/>
</dbReference>
<sequence length="141" mass="14281">MSDDGALPWALVALAGGGVARGLDGGVARGVEGAAEAVSVPEVLGTVCLRDTSPGSELHPGAWLTALVVDPEGRGQGIASALIAAAETAARAMGFDRLHTSTDSAASLLARRGWKKIGETRSGRGALDIYAQRLDEMSAEA</sequence>